<accession>A0AAQ3Q3H5</accession>
<dbReference type="AlphaFoldDB" id="A0AAQ3Q3H5"/>
<evidence type="ECO:0000313" key="7">
    <source>
        <dbReference type="Proteomes" id="UP001327560"/>
    </source>
</evidence>
<dbReference type="PROSITE" id="PS51634">
    <property type="entry name" value="CRC"/>
    <property type="match status" value="1"/>
</dbReference>
<dbReference type="InterPro" id="IPR033467">
    <property type="entry name" value="Tesmin/TSO1-like_CXC"/>
</dbReference>
<name>A0AAQ3Q3H5_9LILI</name>
<keyword evidence="3" id="KW-0539">Nucleus</keyword>
<evidence type="ECO:0000256" key="4">
    <source>
        <dbReference type="SAM" id="MobiDB-lite"/>
    </source>
</evidence>
<feature type="compositionally biased region" description="Low complexity" evidence="4">
    <location>
        <begin position="28"/>
        <end position="54"/>
    </location>
</feature>
<feature type="region of interest" description="Disordered" evidence="4">
    <location>
        <begin position="1"/>
        <end position="56"/>
    </location>
</feature>
<organism evidence="6 7">
    <name type="scientific">Canna indica</name>
    <name type="common">Indian-shot</name>
    <dbReference type="NCBI Taxonomy" id="4628"/>
    <lineage>
        <taxon>Eukaryota</taxon>
        <taxon>Viridiplantae</taxon>
        <taxon>Streptophyta</taxon>
        <taxon>Embryophyta</taxon>
        <taxon>Tracheophyta</taxon>
        <taxon>Spermatophyta</taxon>
        <taxon>Magnoliopsida</taxon>
        <taxon>Liliopsida</taxon>
        <taxon>Zingiberales</taxon>
        <taxon>Cannaceae</taxon>
        <taxon>Canna</taxon>
    </lineage>
</organism>
<dbReference type="Pfam" id="PF03638">
    <property type="entry name" value="TCR"/>
    <property type="match status" value="2"/>
</dbReference>
<dbReference type="SMART" id="SM01114">
    <property type="entry name" value="CXC"/>
    <property type="match status" value="2"/>
</dbReference>
<dbReference type="InterPro" id="IPR044522">
    <property type="entry name" value="TSO1-like"/>
</dbReference>
<feature type="region of interest" description="Disordered" evidence="4">
    <location>
        <begin position="677"/>
        <end position="697"/>
    </location>
</feature>
<dbReference type="Proteomes" id="UP001327560">
    <property type="component" value="Chromosome 2"/>
</dbReference>
<feature type="region of interest" description="Disordered" evidence="4">
    <location>
        <begin position="1043"/>
        <end position="1102"/>
    </location>
</feature>
<sequence length="1102" mass="119379">MRVGTSPQPEEDRLGFGAAMDSPEATKVPVSSSASVSSPPVKDSPFSSYASSLSPIQCSNSRQGLRVYRDLNFPSPEPVFTSPHITLPRKSDTVRSSLPLPLVGVEKFSVQDSNDRTTLPGNMLRSSASMAQLNPSNNEFEGNPTSKHETCGASSSCVDVFLSDPSDVCDNSSASPVCVSLDQEMHERIQGISTNSSENQIEPCREKFACLKSVTAPSASDLVDEFIADPVEHSGTPDLQSKQGAVVPQVVCNDSVCSQEMNTQIDVSLVEKSLPSQTTEYMISSSKAKDSFSGDEASFLVNISLDDGEDKIFDEANEAVEVSLHEQPASITNNSSIDCHSFEAEAGALDQQTKVNIVDQNNVSSVLNDKANNDISLAKTTIASYFCHNVRDARPQISAQGLGELNSTPQCLPESLQNAQAVGDLDVSREKVLLSADNQIPFDEDSTQHQRGMRKRLQFEAVEKQKTNAECSRFYTKFSCDISCAEPPQTSVDMDTSDSCHLESFEIPRMKKDCQAVSQSGPCKLIAKVDSSGQKKGGSFVPGPRPCGIGLHLNSIGNIGNNCCTVVQLLGKDSCMEDSSFLGDDDKLSQGSSSELASTGLIGKNPVTLTANFEKPIPHSVGEDTADKHLENHVMEPPLSSVSFQTPQSEKAIQCSMQSKLTDRYVTPCNLKRPLPVDDSKVNLSSQSSPRKKRRKAVDTESQKRCSCKRSKCLKLYCDCFAAGTFCSELCGCLQCVNKPENEDTIREAKQQIESRNPLAFAPKVVLCASDPPKDNEENMGKTPSSARHKRGCNCKKSLCLKKYCECYQAGVGCSFGCRCEGCKNTFGRRDGCIEIIEIEHKKSSEQSSERDSSAEKLGISEMKSRLTPLTPLIQVASGVDVAKSLVPCSYYTSPETSASALPYYEGSPGSPVNSINKCASIKDRDDALSIIPYDSELDFDIKVDTLSPGWDGFPDICNLSPLAITDGAPASSKTKEPKVLQTRLFQGNSLALGSLGWRCSPVTPLQQFGESKIVVEPDTGSGLNKNPEDDTPEILKETCLPMESVKTSSPKQKRISPPKRLMESRSSSSTIRNGRKFILQSVPSFPPLTPYSNNSRDRGTT</sequence>
<feature type="domain" description="CRC" evidence="5">
    <location>
        <begin position="702"/>
        <end position="828"/>
    </location>
</feature>
<evidence type="ECO:0000256" key="1">
    <source>
        <dbReference type="ARBA" id="ARBA00004123"/>
    </source>
</evidence>
<evidence type="ECO:0000259" key="5">
    <source>
        <dbReference type="PROSITE" id="PS51634"/>
    </source>
</evidence>
<dbReference type="GO" id="GO:0005634">
    <property type="term" value="C:nucleus"/>
    <property type="evidence" value="ECO:0007669"/>
    <property type="project" value="UniProtKB-SubCell"/>
</dbReference>
<comment type="subcellular location">
    <subcellularLocation>
        <location evidence="1">Nucleus</location>
    </subcellularLocation>
</comment>
<protein>
    <recommendedName>
        <fullName evidence="5">CRC domain-containing protein</fullName>
    </recommendedName>
</protein>
<evidence type="ECO:0000313" key="6">
    <source>
        <dbReference type="EMBL" id="WOK97050.1"/>
    </source>
</evidence>
<keyword evidence="7" id="KW-1185">Reference proteome</keyword>
<gene>
    <name evidence="6" type="ORF">Cni_G05758</name>
</gene>
<reference evidence="6 7" key="1">
    <citation type="submission" date="2023-10" db="EMBL/GenBank/DDBJ databases">
        <title>Chromosome-scale genome assembly provides insights into flower coloration mechanisms of Canna indica.</title>
        <authorList>
            <person name="Li C."/>
        </authorList>
    </citation>
    <scope>NUCLEOTIDE SEQUENCE [LARGE SCALE GENOMIC DNA]</scope>
    <source>
        <tissue evidence="6">Flower</tissue>
    </source>
</reference>
<evidence type="ECO:0000256" key="3">
    <source>
        <dbReference type="ARBA" id="ARBA00023242"/>
    </source>
</evidence>
<dbReference type="EMBL" id="CP136891">
    <property type="protein sequence ID" value="WOK97050.1"/>
    <property type="molecule type" value="Genomic_DNA"/>
</dbReference>
<dbReference type="PANTHER" id="PTHR46159">
    <property type="entry name" value="PROTEIN TESMIN/TSO1-LIKE CXC 2"/>
    <property type="match status" value="1"/>
</dbReference>
<proteinExistence type="inferred from homology"/>
<comment type="similarity">
    <text evidence="2">Belongs to the lin-54 family.</text>
</comment>
<dbReference type="GO" id="GO:0003700">
    <property type="term" value="F:DNA-binding transcription factor activity"/>
    <property type="evidence" value="ECO:0007669"/>
    <property type="project" value="InterPro"/>
</dbReference>
<dbReference type="PANTHER" id="PTHR46159:SF6">
    <property type="entry name" value="OS12G0605300 PROTEIN"/>
    <property type="match status" value="1"/>
</dbReference>
<dbReference type="InterPro" id="IPR005172">
    <property type="entry name" value="CRC"/>
</dbReference>
<evidence type="ECO:0000256" key="2">
    <source>
        <dbReference type="ARBA" id="ARBA00007267"/>
    </source>
</evidence>